<comment type="caution">
    <text evidence="5">The sequence shown here is derived from an EMBL/GenBank/DDBJ whole genome shotgun (WGS) entry which is preliminary data.</text>
</comment>
<dbReference type="InterPro" id="IPR003653">
    <property type="entry name" value="Peptidase_C48_C"/>
</dbReference>
<dbReference type="Proteomes" id="UP001311915">
    <property type="component" value="Unassembled WGS sequence"/>
</dbReference>
<gene>
    <name evidence="5" type="ORF">R3W88_024491</name>
</gene>
<dbReference type="SUPFAM" id="SSF54001">
    <property type="entry name" value="Cysteine proteinases"/>
    <property type="match status" value="1"/>
</dbReference>
<dbReference type="PROSITE" id="PS50600">
    <property type="entry name" value="ULP_PROTEASE"/>
    <property type="match status" value="1"/>
</dbReference>
<dbReference type="Pfam" id="PF02902">
    <property type="entry name" value="Peptidase_C48"/>
    <property type="match status" value="1"/>
</dbReference>
<protein>
    <recommendedName>
        <fullName evidence="4">Ubiquitin-like protease family profile domain-containing protein</fullName>
    </recommendedName>
</protein>
<evidence type="ECO:0000256" key="3">
    <source>
        <dbReference type="ARBA" id="ARBA00022801"/>
    </source>
</evidence>
<dbReference type="AlphaFoldDB" id="A0AAV9M192"/>
<reference evidence="5 6" key="1">
    <citation type="submission" date="2023-10" db="EMBL/GenBank/DDBJ databases">
        <title>Genome-Wide Identification Analysis in wild type Solanum Pinnatisectum Reveals Some Genes Defensing Phytophthora Infestans.</title>
        <authorList>
            <person name="Sun C."/>
        </authorList>
    </citation>
    <scope>NUCLEOTIDE SEQUENCE [LARGE SCALE GENOMIC DNA]</scope>
    <source>
        <strain evidence="5">LQN</strain>
        <tissue evidence="5">Leaf</tissue>
    </source>
</reference>
<evidence type="ECO:0000259" key="4">
    <source>
        <dbReference type="PROSITE" id="PS50600"/>
    </source>
</evidence>
<feature type="domain" description="Ubiquitin-like protease family profile" evidence="4">
    <location>
        <begin position="1"/>
        <end position="167"/>
    </location>
</feature>
<evidence type="ECO:0000256" key="1">
    <source>
        <dbReference type="ARBA" id="ARBA00005234"/>
    </source>
</evidence>
<organism evidence="5 6">
    <name type="scientific">Solanum pinnatisectum</name>
    <name type="common">tansyleaf nightshade</name>
    <dbReference type="NCBI Taxonomy" id="50273"/>
    <lineage>
        <taxon>Eukaryota</taxon>
        <taxon>Viridiplantae</taxon>
        <taxon>Streptophyta</taxon>
        <taxon>Embryophyta</taxon>
        <taxon>Tracheophyta</taxon>
        <taxon>Spermatophyta</taxon>
        <taxon>Magnoliopsida</taxon>
        <taxon>eudicotyledons</taxon>
        <taxon>Gunneridae</taxon>
        <taxon>Pentapetalae</taxon>
        <taxon>asterids</taxon>
        <taxon>lamiids</taxon>
        <taxon>Solanales</taxon>
        <taxon>Solanaceae</taxon>
        <taxon>Solanoideae</taxon>
        <taxon>Solaneae</taxon>
        <taxon>Solanum</taxon>
    </lineage>
</organism>
<dbReference type="EMBL" id="JAWPEI010000003">
    <property type="protein sequence ID" value="KAK4731503.1"/>
    <property type="molecule type" value="Genomic_DNA"/>
</dbReference>
<evidence type="ECO:0000313" key="5">
    <source>
        <dbReference type="EMBL" id="KAK4731503.1"/>
    </source>
</evidence>
<keyword evidence="2" id="KW-0645">Protease</keyword>
<dbReference type="Gene3D" id="3.40.395.10">
    <property type="entry name" value="Adenoviral Proteinase, Chain A"/>
    <property type="match status" value="1"/>
</dbReference>
<dbReference type="InterPro" id="IPR038765">
    <property type="entry name" value="Papain-like_cys_pep_sf"/>
</dbReference>
<keyword evidence="3" id="KW-0378">Hydrolase</keyword>
<name>A0AAV9M192_9SOLN</name>
<comment type="similarity">
    <text evidence="1">Belongs to the peptidase C48 family.</text>
</comment>
<dbReference type="GO" id="GO:0006508">
    <property type="term" value="P:proteolysis"/>
    <property type="evidence" value="ECO:0007669"/>
    <property type="project" value="UniProtKB-KW"/>
</dbReference>
<dbReference type="PANTHER" id="PTHR31470:SF46">
    <property type="entry name" value="ULP1 PROTEASE FAMILY, C-TERMINAL CATALYTIC DOMAIN CONTAINING PROTEIN"/>
    <property type="match status" value="1"/>
</dbReference>
<dbReference type="GO" id="GO:0008234">
    <property type="term" value="F:cysteine-type peptidase activity"/>
    <property type="evidence" value="ECO:0007669"/>
    <property type="project" value="InterPro"/>
</dbReference>
<sequence length="203" mass="23295">MSFFSQWINESLYKHHAKKRDKDDHYSANCSDLEFKQLDFVVAFPIVGLSWHLTDEVYVPVNCNGEFHWVLAVVVEQRIKVSDSMPSSRTNRKLCVEIQKLSTMLPKYLESSGFFEQKDRTNWSVLESYQGKKKSHPFKVIHVAGIAQQASNSLDCGVFVATYAEFLSDGLQILSDGTISLPLLEICFTPMKLWDFKGLEWLC</sequence>
<evidence type="ECO:0000256" key="2">
    <source>
        <dbReference type="ARBA" id="ARBA00022670"/>
    </source>
</evidence>
<accession>A0AAV9M192</accession>
<keyword evidence="6" id="KW-1185">Reference proteome</keyword>
<dbReference type="PANTHER" id="PTHR31470">
    <property type="entry name" value="CYSTEINE PROTEINASES SUPERFAMILY PROTEIN-RELATED-RELATED"/>
    <property type="match status" value="1"/>
</dbReference>
<evidence type="ECO:0000313" key="6">
    <source>
        <dbReference type="Proteomes" id="UP001311915"/>
    </source>
</evidence>
<proteinExistence type="inferred from homology"/>